<dbReference type="Proteomes" id="UP001337305">
    <property type="component" value="Unassembled WGS sequence"/>
</dbReference>
<accession>A0ABU7XRW8</accession>
<sequence>MNVTSSKDVLNSPPGNLIKINSASLSGEISFSHKSSKTPLPPLVESFIIKNNQIQIDVIVFIDSSFPTPNFNVYQLYCINNSGDPKLQFFVDYDLKETYANNFNAYQVTFEATNKGIPAGIKLTDIKTIEACSWNVDPVTSRGTETIVQSN</sequence>
<evidence type="ECO:0000313" key="2">
    <source>
        <dbReference type="Proteomes" id="UP001337305"/>
    </source>
</evidence>
<organism evidence="1 2">
    <name type="scientific">Flavivirga spongiicola</name>
    <dbReference type="NCBI Taxonomy" id="421621"/>
    <lineage>
        <taxon>Bacteria</taxon>
        <taxon>Pseudomonadati</taxon>
        <taxon>Bacteroidota</taxon>
        <taxon>Flavobacteriia</taxon>
        <taxon>Flavobacteriales</taxon>
        <taxon>Flavobacteriaceae</taxon>
        <taxon>Flavivirga</taxon>
    </lineage>
</organism>
<gene>
    <name evidence="1" type="ORF">N1F79_08235</name>
</gene>
<dbReference type="EMBL" id="JAODOP010000004">
    <property type="protein sequence ID" value="MEF3833116.1"/>
    <property type="molecule type" value="Genomic_DNA"/>
</dbReference>
<comment type="caution">
    <text evidence="1">The sequence shown here is derived from an EMBL/GenBank/DDBJ whole genome shotgun (WGS) entry which is preliminary data.</text>
</comment>
<evidence type="ECO:0000313" key="1">
    <source>
        <dbReference type="EMBL" id="MEF3833116.1"/>
    </source>
</evidence>
<proteinExistence type="predicted"/>
<keyword evidence="2" id="KW-1185">Reference proteome</keyword>
<reference evidence="1 2" key="1">
    <citation type="submission" date="2022-09" db="EMBL/GenBank/DDBJ databases">
        <title>Genome sequencing of Flavivirga sp. MEBiC05379.</title>
        <authorList>
            <person name="Oh H.-M."/>
            <person name="Kwon K.K."/>
            <person name="Park M.J."/>
            <person name="Yang S.-H."/>
        </authorList>
    </citation>
    <scope>NUCLEOTIDE SEQUENCE [LARGE SCALE GENOMIC DNA]</scope>
    <source>
        <strain evidence="1 2">MEBiC05379</strain>
    </source>
</reference>
<protein>
    <submittedName>
        <fullName evidence="1">Uncharacterized protein</fullName>
    </submittedName>
</protein>
<name>A0ABU7XRW8_9FLAO</name>
<dbReference type="RefSeq" id="WP_303305465.1">
    <property type="nucleotide sequence ID" value="NZ_JAODOP010000004.1"/>
</dbReference>